<dbReference type="OrthoDB" id="4230779at2"/>
<keyword evidence="5" id="KW-0503">Monooxygenase</keyword>
<evidence type="ECO:0000256" key="5">
    <source>
        <dbReference type="ARBA" id="ARBA00023033"/>
    </source>
</evidence>
<dbReference type="InterPro" id="IPR050493">
    <property type="entry name" value="FAD-dep_Monooxygenase_BioMet"/>
</dbReference>
<dbReference type="PANTHER" id="PTHR13789">
    <property type="entry name" value="MONOOXYGENASE"/>
    <property type="match status" value="1"/>
</dbReference>
<evidence type="ECO:0000256" key="1">
    <source>
        <dbReference type="ARBA" id="ARBA00001974"/>
    </source>
</evidence>
<accession>A0A1W6ZZ86</accession>
<proteinExistence type="predicted"/>
<dbReference type="SUPFAM" id="SSF51905">
    <property type="entry name" value="FAD/NAD(P)-binding domain"/>
    <property type="match status" value="1"/>
</dbReference>
<organism evidence="6 7">
    <name type="scientific">Pseudorhodoplanes sinuspersici</name>
    <dbReference type="NCBI Taxonomy" id="1235591"/>
    <lineage>
        <taxon>Bacteria</taxon>
        <taxon>Pseudomonadati</taxon>
        <taxon>Pseudomonadota</taxon>
        <taxon>Alphaproteobacteria</taxon>
        <taxon>Hyphomicrobiales</taxon>
        <taxon>Pseudorhodoplanes</taxon>
    </lineage>
</organism>
<dbReference type="RefSeq" id="WP_086090883.1">
    <property type="nucleotide sequence ID" value="NZ_CP021112.1"/>
</dbReference>
<evidence type="ECO:0000313" key="6">
    <source>
        <dbReference type="EMBL" id="ARQ02451.1"/>
    </source>
</evidence>
<dbReference type="KEGG" id="psin:CAK95_27575"/>
<name>A0A1W6ZZ86_9HYPH</name>
<comment type="cofactor">
    <cofactor evidence="1">
        <name>FAD</name>
        <dbReference type="ChEBI" id="CHEBI:57692"/>
    </cofactor>
</comment>
<keyword evidence="4" id="KW-0560">Oxidoreductase</keyword>
<dbReference type="AlphaFoldDB" id="A0A1W6ZZ86"/>
<dbReference type="Pfam" id="PF01494">
    <property type="entry name" value="FAD_binding_3"/>
    <property type="match status" value="1"/>
</dbReference>
<dbReference type="Gene3D" id="3.50.50.60">
    <property type="entry name" value="FAD/NAD(P)-binding domain"/>
    <property type="match status" value="1"/>
</dbReference>
<dbReference type="GO" id="GO:0071949">
    <property type="term" value="F:FAD binding"/>
    <property type="evidence" value="ECO:0007669"/>
    <property type="project" value="InterPro"/>
</dbReference>
<dbReference type="InterPro" id="IPR036188">
    <property type="entry name" value="FAD/NAD-bd_sf"/>
</dbReference>
<dbReference type="PRINTS" id="PR00420">
    <property type="entry name" value="RNGMNOXGNASE"/>
</dbReference>
<sequence>MASAQPNIVIVGGGIGGLFAANALIAHGLQVFVYEQAPQLGEVGAGVYITPNSARQLERVGLGPSLEKWGARVGAGSQYFRDDGTMIAPVQVTDSAGWNATFGMHRADLVEMLAETLPAGVVHTGHRCIGFERTSDKAKVSFANGAVAEADIVIAADGIHSELRPFVFPPSNPVFSNTVAYRGLVAHERVPHWPTNSWLMWLGKGKHFLVFPVRAGQLINYVGFVPADEQMKESWSAQGDPDALRREFAGWDPRIQGLLKEVETTFKWALYDREPLPTWTKGRLTLLGDAAHPMLPHLGQGANQSIEDGMALATILANTDAGHAPAALQAYENLRRDRVASVQRGARENGLRYDTFHGDVARRDAEITAHASFRKRLYDHDVVPEAKAAAMKLAS</sequence>
<keyword evidence="2" id="KW-0285">Flavoprotein</keyword>
<dbReference type="EMBL" id="CP021112">
    <property type="protein sequence ID" value="ARQ02451.1"/>
    <property type="molecule type" value="Genomic_DNA"/>
</dbReference>
<protein>
    <submittedName>
        <fullName evidence="6">2-polyprenyl-6-methoxyphenol hydroxylase</fullName>
    </submittedName>
</protein>
<evidence type="ECO:0000313" key="7">
    <source>
        <dbReference type="Proteomes" id="UP000194137"/>
    </source>
</evidence>
<evidence type="ECO:0000256" key="3">
    <source>
        <dbReference type="ARBA" id="ARBA00022827"/>
    </source>
</evidence>
<keyword evidence="7" id="KW-1185">Reference proteome</keyword>
<dbReference type="GO" id="GO:0004497">
    <property type="term" value="F:monooxygenase activity"/>
    <property type="evidence" value="ECO:0007669"/>
    <property type="project" value="UniProtKB-KW"/>
</dbReference>
<dbReference type="STRING" id="1235591.CAK95_27575"/>
<evidence type="ECO:0000256" key="4">
    <source>
        <dbReference type="ARBA" id="ARBA00023002"/>
    </source>
</evidence>
<reference evidence="6 7" key="1">
    <citation type="submission" date="2017-05" db="EMBL/GenBank/DDBJ databases">
        <title>Full genome sequence of Pseudorhodoplanes sinuspersici.</title>
        <authorList>
            <person name="Dastgheib S.M.M."/>
            <person name="Shavandi M."/>
            <person name="Tirandaz H."/>
        </authorList>
    </citation>
    <scope>NUCLEOTIDE SEQUENCE [LARGE SCALE GENOMIC DNA]</scope>
    <source>
        <strain evidence="6 7">RIPI110</strain>
    </source>
</reference>
<dbReference type="Proteomes" id="UP000194137">
    <property type="component" value="Chromosome"/>
</dbReference>
<dbReference type="SUPFAM" id="SSF54373">
    <property type="entry name" value="FAD-linked reductases, C-terminal domain"/>
    <property type="match status" value="1"/>
</dbReference>
<evidence type="ECO:0000256" key="2">
    <source>
        <dbReference type="ARBA" id="ARBA00022630"/>
    </source>
</evidence>
<dbReference type="PANTHER" id="PTHR13789:SF318">
    <property type="entry name" value="GERANYLGERANYL DIPHOSPHATE REDUCTASE"/>
    <property type="match status" value="1"/>
</dbReference>
<gene>
    <name evidence="6" type="ORF">CAK95_27575</name>
</gene>
<keyword evidence="3" id="KW-0274">FAD</keyword>
<dbReference type="InterPro" id="IPR002938">
    <property type="entry name" value="FAD-bd"/>
</dbReference>